<keyword evidence="22" id="KW-1185">Reference proteome</keyword>
<dbReference type="SMART" id="SM00484">
    <property type="entry name" value="XPGI"/>
    <property type="match status" value="1"/>
</dbReference>
<dbReference type="AlphaFoldDB" id="U6GK74"/>
<dbReference type="EC" id="3.1.-.-" evidence="16"/>
<dbReference type="RefSeq" id="XP_013249510.1">
    <property type="nucleotide sequence ID" value="XM_013394056.1"/>
</dbReference>
<evidence type="ECO:0000256" key="16">
    <source>
        <dbReference type="HAMAP-Rule" id="MF_03140"/>
    </source>
</evidence>
<dbReference type="InterPro" id="IPR029060">
    <property type="entry name" value="PIN-like_dom_sf"/>
</dbReference>
<dbReference type="Proteomes" id="UP000018050">
    <property type="component" value="Unassembled WGS sequence"/>
</dbReference>
<keyword evidence="10 16" id="KW-0496">Mitochondrion</keyword>
<dbReference type="FunFam" id="3.40.50.1010:FF:000016">
    <property type="entry name" value="Flap endonuclease 1"/>
    <property type="match status" value="1"/>
</dbReference>
<sequence length="341" mass="36475">MGIKGLMKFLADNAPSALHVEARASLLGRVVAVDASLALYQFLTAVRDAQTLGNLTDEAGNITSHLAGMLARVTRMLEQGIRPVYVFDGVPPEEKSEELKRRQERREEAEALAAAAREAGDTAELRKQLTRTVRVTKQQNEDVKRLLTLLGVPVVSAPAEAEAQCAALAKANKVWGAATEDADALTFGAPIVIRNLTFSDSSSSNSSSSSSSSSSNGGSAAGAAAAGKGHPVVSIHLNKVLEELKLTMPQFIDFCILCGCDYCGTIKGIGPKTAYNLLLQHNSIEGVLQHIDKDKHSIPDPFPFESARKCFTSPLVADTENINIKWAPVDEQGLKDFLVHA</sequence>
<evidence type="ECO:0000259" key="20">
    <source>
        <dbReference type="SMART" id="SM00485"/>
    </source>
</evidence>
<evidence type="ECO:0000256" key="13">
    <source>
        <dbReference type="ARBA" id="ARBA00029382"/>
    </source>
</evidence>
<feature type="region of interest" description="Disordered" evidence="17">
    <location>
        <begin position="199"/>
        <end position="223"/>
    </location>
</feature>
<feature type="domain" description="XPG N-terminal" evidence="20">
    <location>
        <begin position="1"/>
        <end position="109"/>
    </location>
</feature>
<evidence type="ECO:0000256" key="1">
    <source>
        <dbReference type="ARBA" id="ARBA00022553"/>
    </source>
</evidence>
<dbReference type="InterPro" id="IPR036279">
    <property type="entry name" value="5-3_exonuclease_C_sf"/>
</dbReference>
<reference evidence="21" key="1">
    <citation type="submission" date="2013-10" db="EMBL/GenBank/DDBJ databases">
        <title>Genomic analysis of the causative agents of coccidiosis in chickens.</title>
        <authorList>
            <person name="Reid A.J."/>
            <person name="Blake D."/>
            <person name="Billington K."/>
            <person name="Browne H."/>
            <person name="Dunn M."/>
            <person name="Hung S."/>
            <person name="Kawahara F."/>
            <person name="Miranda-Saavedra D."/>
            <person name="Mourier T."/>
            <person name="Nagra H."/>
            <person name="Otto T.D."/>
            <person name="Rawlings N."/>
            <person name="Sanchez A."/>
            <person name="Sanders M."/>
            <person name="Subramaniam C."/>
            <person name="Tay Y."/>
            <person name="Dear P."/>
            <person name="Doerig C."/>
            <person name="Gruber A."/>
            <person name="Parkinson J."/>
            <person name="Shirley M."/>
            <person name="Wan K.L."/>
            <person name="Berriman M."/>
            <person name="Tomley F."/>
            <person name="Pain A."/>
        </authorList>
    </citation>
    <scope>NUCLEOTIDE SEQUENCE [LARGE SCALE GENOMIC DNA]</scope>
    <source>
        <strain evidence="21">Houghton</strain>
    </source>
</reference>
<evidence type="ECO:0000256" key="8">
    <source>
        <dbReference type="ARBA" id="ARBA00022839"/>
    </source>
</evidence>
<proteinExistence type="inferred from homology"/>
<dbReference type="GO" id="GO:0005739">
    <property type="term" value="C:mitochondrion"/>
    <property type="evidence" value="ECO:0007669"/>
    <property type="project" value="UniProtKB-SubCell"/>
</dbReference>
<dbReference type="EMBL" id="HG671238">
    <property type="protein sequence ID" value="CDI80550.1"/>
    <property type="molecule type" value="Genomic_DNA"/>
</dbReference>
<dbReference type="SMART" id="SM00475">
    <property type="entry name" value="53EXOc"/>
    <property type="match status" value="1"/>
</dbReference>
<evidence type="ECO:0000256" key="9">
    <source>
        <dbReference type="ARBA" id="ARBA00022842"/>
    </source>
</evidence>
<dbReference type="GO" id="GO:0000287">
    <property type="term" value="F:magnesium ion binding"/>
    <property type="evidence" value="ECO:0007669"/>
    <property type="project" value="UniProtKB-UniRule"/>
</dbReference>
<dbReference type="InterPro" id="IPR006085">
    <property type="entry name" value="XPG_DNA_repair_N"/>
</dbReference>
<comment type="similarity">
    <text evidence="14 16">Belongs to the XPG/RAD2 endonuclease family. FEN1 subfamily.</text>
</comment>
<evidence type="ECO:0000313" key="22">
    <source>
        <dbReference type="Proteomes" id="UP000018050"/>
    </source>
</evidence>
<comment type="subcellular location">
    <subcellularLocation>
        <location evidence="16">Nucleus</location>
        <location evidence="16">Nucleolus</location>
    </subcellularLocation>
    <subcellularLocation>
        <location evidence="16">Nucleus</location>
        <location evidence="16">Nucleoplasm</location>
    </subcellularLocation>
    <subcellularLocation>
        <location evidence="16">Mitochondrion</location>
    </subcellularLocation>
    <text evidence="16">Resides mostly in the nucleoli and relocalizes to the nucleoplasm upon DNA damage.</text>
</comment>
<dbReference type="FunFam" id="1.10.150.20:FF:000009">
    <property type="entry name" value="Flap endonuclease 1"/>
    <property type="match status" value="1"/>
</dbReference>
<dbReference type="PANTHER" id="PTHR11081:SF9">
    <property type="entry name" value="FLAP ENDONUCLEASE 1"/>
    <property type="match status" value="1"/>
</dbReference>
<dbReference type="GO" id="GO:0043137">
    <property type="term" value="P:DNA replication, removal of RNA primer"/>
    <property type="evidence" value="ECO:0007669"/>
    <property type="project" value="UniProtKB-UniRule"/>
</dbReference>
<dbReference type="InterPro" id="IPR023426">
    <property type="entry name" value="Flap_endonuc"/>
</dbReference>
<dbReference type="GO" id="GO:0006284">
    <property type="term" value="P:base-excision repair"/>
    <property type="evidence" value="ECO:0007669"/>
    <property type="project" value="UniProtKB-UniRule"/>
</dbReference>
<dbReference type="OrthoDB" id="1937206at2759"/>
<evidence type="ECO:0000256" key="10">
    <source>
        <dbReference type="ARBA" id="ARBA00023128"/>
    </source>
</evidence>
<dbReference type="PRINTS" id="PR00853">
    <property type="entry name" value="XPGRADSUPER"/>
</dbReference>
<evidence type="ECO:0000259" key="19">
    <source>
        <dbReference type="SMART" id="SM00484"/>
    </source>
</evidence>
<keyword evidence="4 16" id="KW-0479">Metal-binding</keyword>
<comment type="function">
    <text evidence="13 16">Structure-specific nuclease with 5'-flap endonuclease and 5'-3' exonuclease activities involved in DNA replication and repair. During DNA replication, cleaves the 5'-overhanging flap structure that is generated by displacement synthesis when DNA polymerase encounters the 5'-end of a downstream Okazaki fragment. It enters the flap from the 5'-end and then tracks to cleave the flap base, leaving a nick for ligation. Also involved in the long patch base excision repair (LP-BER) pathway, by cleaving within the apurinic/apyrimidinic (AP) site-terminated flap. Acts as a genome stabilization factor that prevents flaps from equilibrating into structures that lead to duplications and deletions. Also possesses 5'-3' exonuclease activity on nicked or gapped double-stranded DNA, and exhibits RNase H activity. Also involved in replication and repair of rDNA and in repairing mitochondrial DNA.</text>
</comment>
<dbReference type="VEuPathDB" id="ToxoDB:EAH_00052760"/>
<dbReference type="GO" id="GO:0005730">
    <property type="term" value="C:nucleolus"/>
    <property type="evidence" value="ECO:0007669"/>
    <property type="project" value="UniProtKB-SubCell"/>
</dbReference>
<keyword evidence="2 16" id="KW-0235">DNA replication</keyword>
<dbReference type="GO" id="GO:0005654">
    <property type="term" value="C:nucleoplasm"/>
    <property type="evidence" value="ECO:0007669"/>
    <property type="project" value="UniProtKB-SubCell"/>
</dbReference>
<dbReference type="Pfam" id="PF00752">
    <property type="entry name" value="XPG_N"/>
    <property type="match status" value="1"/>
</dbReference>
<dbReference type="Gene3D" id="3.40.50.1010">
    <property type="entry name" value="5'-nuclease"/>
    <property type="match status" value="1"/>
</dbReference>
<evidence type="ECO:0000256" key="5">
    <source>
        <dbReference type="ARBA" id="ARBA00022759"/>
    </source>
</evidence>
<dbReference type="InterPro" id="IPR008918">
    <property type="entry name" value="HhH2"/>
</dbReference>
<reference evidence="21" key="2">
    <citation type="submission" date="2013-10" db="EMBL/GenBank/DDBJ databases">
        <authorList>
            <person name="Aslett M."/>
        </authorList>
    </citation>
    <scope>NUCLEOTIDE SEQUENCE [LARGE SCALE GENOMIC DNA]</scope>
    <source>
        <strain evidence="21">Houghton</strain>
    </source>
</reference>
<evidence type="ECO:0000256" key="6">
    <source>
        <dbReference type="ARBA" id="ARBA00022763"/>
    </source>
</evidence>
<keyword evidence="6 16" id="KW-0227">DNA damage</keyword>
<dbReference type="InterPro" id="IPR019974">
    <property type="entry name" value="XPG_CS"/>
</dbReference>
<keyword evidence="9 16" id="KW-0460">Magnesium</keyword>
<evidence type="ECO:0000256" key="14">
    <source>
        <dbReference type="ARBA" id="ARBA00034726"/>
    </source>
</evidence>
<keyword evidence="7 16" id="KW-0378">Hydrolase</keyword>
<dbReference type="Gene3D" id="1.10.150.20">
    <property type="entry name" value="5' to 3' exonuclease, C-terminal subdomain"/>
    <property type="match status" value="1"/>
</dbReference>
<dbReference type="PANTHER" id="PTHR11081">
    <property type="entry name" value="FLAP ENDONUCLEASE FAMILY MEMBER"/>
    <property type="match status" value="1"/>
</dbReference>
<feature type="domain" description="5'-3' exonuclease" evidence="18">
    <location>
        <begin position="28"/>
        <end position="325"/>
    </location>
</feature>
<dbReference type="PROSITE" id="PS00842">
    <property type="entry name" value="XPG_2"/>
    <property type="match status" value="1"/>
</dbReference>
<evidence type="ECO:0000256" key="15">
    <source>
        <dbReference type="ARBA" id="ARBA00063178"/>
    </source>
</evidence>
<dbReference type="SUPFAM" id="SSF47807">
    <property type="entry name" value="5' to 3' exonuclease, C-terminal subdomain"/>
    <property type="match status" value="1"/>
</dbReference>
<evidence type="ECO:0000256" key="7">
    <source>
        <dbReference type="ARBA" id="ARBA00022801"/>
    </source>
</evidence>
<keyword evidence="8 16" id="KW-0269">Exonuclease</keyword>
<accession>U6GK74</accession>
<dbReference type="SUPFAM" id="SSF88723">
    <property type="entry name" value="PIN domain-like"/>
    <property type="match status" value="1"/>
</dbReference>
<gene>
    <name evidence="21" type="ORF">EAH_00052760</name>
</gene>
<dbReference type="OMA" id="IQEVHID"/>
<evidence type="ECO:0000256" key="17">
    <source>
        <dbReference type="SAM" id="MobiDB-lite"/>
    </source>
</evidence>
<feature type="domain" description="XPG-I" evidence="19">
    <location>
        <begin position="148"/>
        <end position="246"/>
    </location>
</feature>
<dbReference type="GO" id="GO:0008409">
    <property type="term" value="F:5'-3' exonuclease activity"/>
    <property type="evidence" value="ECO:0007669"/>
    <property type="project" value="UniProtKB-UniRule"/>
</dbReference>
<evidence type="ECO:0000256" key="4">
    <source>
        <dbReference type="ARBA" id="ARBA00022723"/>
    </source>
</evidence>
<dbReference type="SMART" id="SM00485">
    <property type="entry name" value="XPGN"/>
    <property type="match status" value="1"/>
</dbReference>
<feature type="compositionally biased region" description="Low complexity" evidence="17">
    <location>
        <begin position="201"/>
        <end position="223"/>
    </location>
</feature>
<dbReference type="Pfam" id="PF00867">
    <property type="entry name" value="XPG_I"/>
    <property type="match status" value="1"/>
</dbReference>
<name>U6GK74_EIMAC</name>
<evidence type="ECO:0000256" key="3">
    <source>
        <dbReference type="ARBA" id="ARBA00022722"/>
    </source>
</evidence>
<comment type="subunit">
    <text evidence="15">Interacts with PCNA1 and PCNA2. Three molecules of FEN1 bind to one PCNA trimer with each molecule binding to one PCNA monomer. PCNA stimulates the nuclease activity without altering cleavage specificity.</text>
</comment>
<keyword evidence="12 16" id="KW-0539">Nucleus</keyword>
<evidence type="ECO:0000256" key="2">
    <source>
        <dbReference type="ARBA" id="ARBA00022705"/>
    </source>
</evidence>
<evidence type="ECO:0000256" key="11">
    <source>
        <dbReference type="ARBA" id="ARBA00023204"/>
    </source>
</evidence>
<organism evidence="21 22">
    <name type="scientific">Eimeria acervulina</name>
    <name type="common">Coccidian parasite</name>
    <dbReference type="NCBI Taxonomy" id="5801"/>
    <lineage>
        <taxon>Eukaryota</taxon>
        <taxon>Sar</taxon>
        <taxon>Alveolata</taxon>
        <taxon>Apicomplexa</taxon>
        <taxon>Conoidasida</taxon>
        <taxon>Coccidia</taxon>
        <taxon>Eucoccidiorida</taxon>
        <taxon>Eimeriorina</taxon>
        <taxon>Eimeriidae</taxon>
        <taxon>Eimeria</taxon>
    </lineage>
</organism>
<protein>
    <recommendedName>
        <fullName evidence="16">Flap endonuclease 1</fullName>
        <shortName evidence="16">FEN-1</shortName>
        <ecNumber evidence="16">3.1.-.-</ecNumber>
    </recommendedName>
    <alternativeName>
        <fullName evidence="16">Flap structure-specific endonuclease 1</fullName>
    </alternativeName>
</protein>
<evidence type="ECO:0000256" key="12">
    <source>
        <dbReference type="ARBA" id="ARBA00023242"/>
    </source>
</evidence>
<keyword evidence="1 16" id="KW-0597">Phosphoprotein</keyword>
<dbReference type="CDD" id="cd09907">
    <property type="entry name" value="H3TH_FEN1-Euk"/>
    <property type="match status" value="1"/>
</dbReference>
<dbReference type="GeneID" id="25273346"/>
<dbReference type="InterPro" id="IPR002421">
    <property type="entry name" value="5-3_exonuclease"/>
</dbReference>
<keyword evidence="5 16" id="KW-0255">Endonuclease</keyword>
<comment type="cofactor">
    <cofactor evidence="16">
        <name>Mg(2+)</name>
        <dbReference type="ChEBI" id="CHEBI:18420"/>
    </cofactor>
    <text evidence="16">Binds 2 magnesium ions per subunit. They probably participate in the reaction catalyzed by the enzyme. May bind an additional third magnesium ion after substrate binding.</text>
</comment>
<evidence type="ECO:0000259" key="18">
    <source>
        <dbReference type="SMART" id="SM00475"/>
    </source>
</evidence>
<dbReference type="InterPro" id="IPR006086">
    <property type="entry name" value="XPG-I_dom"/>
</dbReference>
<evidence type="ECO:0000313" key="21">
    <source>
        <dbReference type="EMBL" id="CDI80550.1"/>
    </source>
</evidence>
<keyword evidence="11 16" id="KW-0234">DNA repair</keyword>
<dbReference type="CDD" id="cd09867">
    <property type="entry name" value="PIN_FEN1"/>
    <property type="match status" value="1"/>
</dbReference>
<dbReference type="SMART" id="SM00279">
    <property type="entry name" value="HhH2"/>
    <property type="match status" value="1"/>
</dbReference>
<dbReference type="GO" id="GO:0017108">
    <property type="term" value="F:5'-flap endonuclease activity"/>
    <property type="evidence" value="ECO:0007669"/>
    <property type="project" value="UniProtKB-UniRule"/>
</dbReference>
<dbReference type="InterPro" id="IPR006084">
    <property type="entry name" value="XPG/Rad2"/>
</dbReference>
<dbReference type="HAMAP" id="MF_00614">
    <property type="entry name" value="Fen"/>
    <property type="match status" value="1"/>
</dbReference>
<dbReference type="GO" id="GO:0003677">
    <property type="term" value="F:DNA binding"/>
    <property type="evidence" value="ECO:0007669"/>
    <property type="project" value="UniProtKB-UniRule"/>
</dbReference>
<keyword evidence="3 16" id="KW-0540">Nuclease</keyword>